<evidence type="ECO:0000256" key="6">
    <source>
        <dbReference type="ARBA" id="ARBA00023136"/>
    </source>
</evidence>
<evidence type="ECO:0000256" key="5">
    <source>
        <dbReference type="ARBA" id="ARBA00022989"/>
    </source>
</evidence>
<gene>
    <name evidence="9" type="ORF">SAMN02910418_02034</name>
</gene>
<keyword evidence="2 7" id="KW-0813">Transport</keyword>
<evidence type="ECO:0000256" key="4">
    <source>
        <dbReference type="ARBA" id="ARBA00022692"/>
    </source>
</evidence>
<dbReference type="InterPro" id="IPR035906">
    <property type="entry name" value="MetI-like_sf"/>
</dbReference>
<feature type="transmembrane region" description="Helical" evidence="7">
    <location>
        <begin position="21"/>
        <end position="46"/>
    </location>
</feature>
<feature type="domain" description="ABC transmembrane type-1" evidence="8">
    <location>
        <begin position="88"/>
        <end position="303"/>
    </location>
</feature>
<evidence type="ECO:0000259" key="8">
    <source>
        <dbReference type="PROSITE" id="PS50928"/>
    </source>
</evidence>
<feature type="transmembrane region" description="Helical" evidence="7">
    <location>
        <begin position="125"/>
        <end position="145"/>
    </location>
</feature>
<evidence type="ECO:0000256" key="3">
    <source>
        <dbReference type="ARBA" id="ARBA00022475"/>
    </source>
</evidence>
<evidence type="ECO:0000313" key="9">
    <source>
        <dbReference type="EMBL" id="SEA62873.1"/>
    </source>
</evidence>
<dbReference type="InterPro" id="IPR051393">
    <property type="entry name" value="ABC_transporter_permease"/>
</dbReference>
<dbReference type="Gene3D" id="1.10.3720.10">
    <property type="entry name" value="MetI-like"/>
    <property type="match status" value="1"/>
</dbReference>
<feature type="transmembrane region" description="Helical" evidence="7">
    <location>
        <begin position="92"/>
        <end position="113"/>
    </location>
</feature>
<keyword evidence="3" id="KW-1003">Cell membrane</keyword>
<keyword evidence="6 7" id="KW-0472">Membrane</keyword>
<keyword evidence="4 7" id="KW-0812">Transmembrane</keyword>
<accession>A0A1H4CR65</accession>
<sequence>MVRASVATRASQRSRSEKIRWWYNSTGFWLLLMAPVLLVLAVLQFYPFLDTIRLGFTDASATPGTGSFIGLENFRFLTTDDPHFWLIVRNSFVWVIASVILQLVIGTLSALVLNMNLRFRYLWRGLLMVPWVTPTVVVGLIWRWIFEGSQGGLANYTLETLGVIDDPIVYLASNFWVWPVLLLASTWKGVPFVALLVLASLQGVSDDLHEAAKVDGANRWQRFWAVTIPHLRPTLFAVGMISLVTTWFKFELIWALTKGGPGYATSILPTYVYTWAFERFKYGTAGAVATLAMIIILAAAGLYAWLLREKDEQHA</sequence>
<dbReference type="GO" id="GO:0005886">
    <property type="term" value="C:plasma membrane"/>
    <property type="evidence" value="ECO:0007669"/>
    <property type="project" value="UniProtKB-SubCell"/>
</dbReference>
<feature type="transmembrane region" description="Helical" evidence="7">
    <location>
        <begin position="222"/>
        <end position="248"/>
    </location>
</feature>
<keyword evidence="10" id="KW-1185">Reference proteome</keyword>
<organism evidence="9 10">
    <name type="scientific">Bowdeniella nasicola</name>
    <dbReference type="NCBI Taxonomy" id="208480"/>
    <lineage>
        <taxon>Bacteria</taxon>
        <taxon>Bacillati</taxon>
        <taxon>Actinomycetota</taxon>
        <taxon>Actinomycetes</taxon>
        <taxon>Actinomycetales</taxon>
        <taxon>Actinomycetaceae</taxon>
        <taxon>Bowdeniella</taxon>
    </lineage>
</organism>
<comment type="similarity">
    <text evidence="7">Belongs to the binding-protein-dependent transport system permease family.</text>
</comment>
<evidence type="ECO:0000256" key="7">
    <source>
        <dbReference type="RuleBase" id="RU363032"/>
    </source>
</evidence>
<comment type="subcellular location">
    <subcellularLocation>
        <location evidence="1 7">Cell membrane</location>
        <topology evidence="1 7">Multi-pass membrane protein</topology>
    </subcellularLocation>
</comment>
<name>A0A1H4CR65_9ACTO</name>
<dbReference type="OrthoDB" id="9805974at2"/>
<dbReference type="Proteomes" id="UP000199288">
    <property type="component" value="Unassembled WGS sequence"/>
</dbReference>
<reference evidence="10" key="1">
    <citation type="submission" date="2016-10" db="EMBL/GenBank/DDBJ databases">
        <authorList>
            <person name="Varghese N."/>
            <person name="Submissions S."/>
        </authorList>
    </citation>
    <scope>NUCLEOTIDE SEQUENCE [LARGE SCALE GENOMIC DNA]</scope>
    <source>
        <strain evidence="10">KPR-1</strain>
    </source>
</reference>
<dbReference type="CDD" id="cd06261">
    <property type="entry name" value="TM_PBP2"/>
    <property type="match status" value="1"/>
</dbReference>
<dbReference type="GO" id="GO:0055085">
    <property type="term" value="P:transmembrane transport"/>
    <property type="evidence" value="ECO:0007669"/>
    <property type="project" value="InterPro"/>
</dbReference>
<evidence type="ECO:0000256" key="1">
    <source>
        <dbReference type="ARBA" id="ARBA00004651"/>
    </source>
</evidence>
<dbReference type="AlphaFoldDB" id="A0A1H4CR65"/>
<feature type="transmembrane region" description="Helical" evidence="7">
    <location>
        <begin position="282"/>
        <end position="306"/>
    </location>
</feature>
<dbReference type="RefSeq" id="WP_092565532.1">
    <property type="nucleotide sequence ID" value="NZ_FNQV01000013.1"/>
</dbReference>
<dbReference type="InterPro" id="IPR000515">
    <property type="entry name" value="MetI-like"/>
</dbReference>
<evidence type="ECO:0000256" key="2">
    <source>
        <dbReference type="ARBA" id="ARBA00022448"/>
    </source>
</evidence>
<dbReference type="Pfam" id="PF00528">
    <property type="entry name" value="BPD_transp_1"/>
    <property type="match status" value="1"/>
</dbReference>
<proteinExistence type="inferred from homology"/>
<dbReference type="PROSITE" id="PS50928">
    <property type="entry name" value="ABC_TM1"/>
    <property type="match status" value="1"/>
</dbReference>
<dbReference type="PANTHER" id="PTHR30193:SF37">
    <property type="entry name" value="INNER MEMBRANE ABC TRANSPORTER PERMEASE PROTEIN YCJO"/>
    <property type="match status" value="1"/>
</dbReference>
<evidence type="ECO:0000313" key="10">
    <source>
        <dbReference type="Proteomes" id="UP000199288"/>
    </source>
</evidence>
<dbReference type="PANTHER" id="PTHR30193">
    <property type="entry name" value="ABC TRANSPORTER PERMEASE PROTEIN"/>
    <property type="match status" value="1"/>
</dbReference>
<dbReference type="EMBL" id="FNQV01000013">
    <property type="protein sequence ID" value="SEA62873.1"/>
    <property type="molecule type" value="Genomic_DNA"/>
</dbReference>
<dbReference type="SUPFAM" id="SSF161098">
    <property type="entry name" value="MetI-like"/>
    <property type="match status" value="1"/>
</dbReference>
<feature type="transmembrane region" description="Helical" evidence="7">
    <location>
        <begin position="176"/>
        <end position="201"/>
    </location>
</feature>
<keyword evidence="5 7" id="KW-1133">Transmembrane helix</keyword>
<protein>
    <submittedName>
        <fullName evidence="9">Carbohydrate ABC transporter membrane protein 1, CUT1 family</fullName>
    </submittedName>
</protein>